<evidence type="ECO:0000313" key="3">
    <source>
        <dbReference type="Proteomes" id="UP000051373"/>
    </source>
</evidence>
<dbReference type="NCBIfam" id="TIGR03980">
    <property type="entry name" value="prismane_assoc"/>
    <property type="match status" value="1"/>
</dbReference>
<reference evidence="2 3" key="1">
    <citation type="journal article" date="2015" name="Microbiome">
        <title>Genomic resolution of linkages in carbon, nitrogen, and sulfur cycling among widespread estuary sediment bacteria.</title>
        <authorList>
            <person name="Baker B.J."/>
            <person name="Lazar C.S."/>
            <person name="Teske A.P."/>
            <person name="Dick G.J."/>
        </authorList>
    </citation>
    <scope>NUCLEOTIDE SEQUENCE [LARGE SCALE GENOMIC DNA]</scope>
    <source>
        <strain evidence="2">SM23_42</strain>
    </source>
</reference>
<dbReference type="Pfam" id="PF08984">
    <property type="entry name" value="DUF1858"/>
    <property type="match status" value="1"/>
</dbReference>
<name>A0A0S8FWQ2_UNCW3</name>
<comment type="caution">
    <text evidence="2">The sequence shown here is derived from an EMBL/GenBank/DDBJ whole genome shotgun (WGS) entry which is preliminary data.</text>
</comment>
<gene>
    <name evidence="2" type="ORF">AMJ83_00960</name>
</gene>
<dbReference type="InterPro" id="IPR023883">
    <property type="entry name" value="CHP03980_redox-disulphide"/>
</dbReference>
<feature type="domain" description="DUF1858" evidence="1">
    <location>
        <begin position="4"/>
        <end position="57"/>
    </location>
</feature>
<accession>A0A0S8FWQ2</accession>
<sequence>MDRITKEMHIEQILTKYPSLSKTFIEFGLPCLVCGEPFWGTVDELGQQHGINTEKLVEKLNQKRQEIDDKL</sequence>
<dbReference type="Proteomes" id="UP000051373">
    <property type="component" value="Unassembled WGS sequence"/>
</dbReference>
<dbReference type="EMBL" id="LJUJ01000001">
    <property type="protein sequence ID" value="KPK64785.1"/>
    <property type="molecule type" value="Genomic_DNA"/>
</dbReference>
<dbReference type="InterPro" id="IPR038062">
    <property type="entry name" value="ScdA-like_N_sf"/>
</dbReference>
<evidence type="ECO:0000313" key="2">
    <source>
        <dbReference type="EMBL" id="KPK64785.1"/>
    </source>
</evidence>
<organism evidence="2 3">
    <name type="scientific">candidate division WOR_3 bacterium SM23_42</name>
    <dbReference type="NCBI Taxonomy" id="1703779"/>
    <lineage>
        <taxon>Bacteria</taxon>
        <taxon>Bacteria division WOR-3</taxon>
    </lineage>
</organism>
<dbReference type="SUPFAM" id="SSF140683">
    <property type="entry name" value="SP0561-like"/>
    <property type="match status" value="1"/>
</dbReference>
<dbReference type="PANTHER" id="PTHR39341:SF1">
    <property type="entry name" value="DUF1858 DOMAIN-CONTAINING PROTEIN"/>
    <property type="match status" value="1"/>
</dbReference>
<dbReference type="PANTHER" id="PTHR39341">
    <property type="entry name" value="BSL7085 PROTEIN"/>
    <property type="match status" value="1"/>
</dbReference>
<evidence type="ECO:0000259" key="1">
    <source>
        <dbReference type="Pfam" id="PF08984"/>
    </source>
</evidence>
<protein>
    <recommendedName>
        <fullName evidence="1">DUF1858 domain-containing protein</fullName>
    </recommendedName>
</protein>
<proteinExistence type="predicted"/>
<dbReference type="AlphaFoldDB" id="A0A0S8FWQ2"/>
<dbReference type="STRING" id="1703779.AMJ83_00960"/>
<dbReference type="InterPro" id="IPR015077">
    <property type="entry name" value="DUF1858"/>
</dbReference>
<dbReference type="Gene3D" id="1.10.3910.10">
    <property type="entry name" value="SP0561-like"/>
    <property type="match status" value="1"/>
</dbReference>